<dbReference type="AlphaFoldDB" id="A0A816XGA7"/>
<dbReference type="Proteomes" id="UP000663856">
    <property type="component" value="Unassembled WGS sequence"/>
</dbReference>
<dbReference type="OrthoDB" id="10087633at2759"/>
<dbReference type="EMBL" id="CAJNOV010001793">
    <property type="protein sequence ID" value="CAF1078841.1"/>
    <property type="molecule type" value="Genomic_DNA"/>
</dbReference>
<protein>
    <submittedName>
        <fullName evidence="5">Uncharacterized protein</fullName>
    </submittedName>
</protein>
<evidence type="ECO:0000313" key="2">
    <source>
        <dbReference type="EMBL" id="CAF1587297.1"/>
    </source>
</evidence>
<dbReference type="EMBL" id="CAJNRE010012174">
    <property type="protein sequence ID" value="CAF2108240.1"/>
    <property type="molecule type" value="Genomic_DNA"/>
</dbReference>
<sequence length="67" mass="7652">MAEDLSPSTSSDQRETKGIQYYKLSNELWSKTNSAIADFIDEKINNNELKAKIKSLHVGYLEKISKM</sequence>
<dbReference type="EMBL" id="CAJNRG010003871">
    <property type="protein sequence ID" value="CAF2061314.1"/>
    <property type="molecule type" value="Genomic_DNA"/>
</dbReference>
<gene>
    <name evidence="1" type="ORF">CJN711_LOCUS6095</name>
    <name evidence="2" type="ORF">KQP761_LOCUS20810</name>
    <name evidence="4" type="ORF">MBJ925_LOCUS23691</name>
    <name evidence="5" type="ORF">WKI299_LOCUS29270</name>
    <name evidence="3" type="ORF">XDN619_LOCUS10609</name>
</gene>
<evidence type="ECO:0000313" key="5">
    <source>
        <dbReference type="EMBL" id="CAF2145835.1"/>
    </source>
</evidence>
<evidence type="ECO:0000313" key="4">
    <source>
        <dbReference type="EMBL" id="CAF2108240.1"/>
    </source>
</evidence>
<organism evidence="5 6">
    <name type="scientific">Rotaria magnacalcarata</name>
    <dbReference type="NCBI Taxonomy" id="392030"/>
    <lineage>
        <taxon>Eukaryota</taxon>
        <taxon>Metazoa</taxon>
        <taxon>Spiralia</taxon>
        <taxon>Gnathifera</taxon>
        <taxon>Rotifera</taxon>
        <taxon>Eurotatoria</taxon>
        <taxon>Bdelloidea</taxon>
        <taxon>Philodinida</taxon>
        <taxon>Philodinidae</taxon>
        <taxon>Rotaria</taxon>
    </lineage>
</organism>
<accession>A0A816XGA7</accession>
<dbReference type="Proteomes" id="UP000663887">
    <property type="component" value="Unassembled WGS sequence"/>
</dbReference>
<dbReference type="EMBL" id="CAJNRF010013047">
    <property type="protein sequence ID" value="CAF2145835.1"/>
    <property type="molecule type" value="Genomic_DNA"/>
</dbReference>
<proteinExistence type="predicted"/>
<comment type="caution">
    <text evidence="5">The sequence shown here is derived from an EMBL/GenBank/DDBJ whole genome shotgun (WGS) entry which is preliminary data.</text>
</comment>
<evidence type="ECO:0000313" key="3">
    <source>
        <dbReference type="EMBL" id="CAF2061314.1"/>
    </source>
</evidence>
<evidence type="ECO:0000313" key="6">
    <source>
        <dbReference type="Proteomes" id="UP000663856"/>
    </source>
</evidence>
<dbReference type="Proteomes" id="UP000663834">
    <property type="component" value="Unassembled WGS sequence"/>
</dbReference>
<evidence type="ECO:0000313" key="1">
    <source>
        <dbReference type="EMBL" id="CAF1078841.1"/>
    </source>
</evidence>
<dbReference type="Proteomes" id="UP000663855">
    <property type="component" value="Unassembled WGS sequence"/>
</dbReference>
<dbReference type="Proteomes" id="UP000663824">
    <property type="component" value="Unassembled WGS sequence"/>
</dbReference>
<reference evidence="5" key="1">
    <citation type="submission" date="2021-02" db="EMBL/GenBank/DDBJ databases">
        <authorList>
            <person name="Nowell W R."/>
        </authorList>
    </citation>
    <scope>NUCLEOTIDE SEQUENCE</scope>
</reference>
<name>A0A816XGA7_9BILA</name>
<dbReference type="EMBL" id="CAJNOW010010736">
    <property type="protein sequence ID" value="CAF1587297.1"/>
    <property type="molecule type" value="Genomic_DNA"/>
</dbReference>